<keyword evidence="3" id="KW-1185">Reference proteome</keyword>
<evidence type="ECO:0000313" key="2">
    <source>
        <dbReference type="EMBL" id="QAT60139.1"/>
    </source>
</evidence>
<dbReference type="AlphaFoldDB" id="A0A410Q829"/>
<dbReference type="RefSeq" id="WP_128751612.1">
    <property type="nucleotide sequence ID" value="NZ_CP035282.1"/>
</dbReference>
<dbReference type="EMBL" id="CP035282">
    <property type="protein sequence ID" value="QAT60139.1"/>
    <property type="molecule type" value="Genomic_DNA"/>
</dbReference>
<reference evidence="3" key="1">
    <citation type="submission" date="2019-01" db="EMBL/GenBank/DDBJ databases">
        <title>Draft genomes of a novel of Sporanaerobacter strains.</title>
        <authorList>
            <person name="Ma S."/>
        </authorList>
    </citation>
    <scope>NUCLEOTIDE SEQUENCE [LARGE SCALE GENOMIC DNA]</scope>
    <source>
        <strain evidence="3">NJN-17</strain>
    </source>
</reference>
<evidence type="ECO:0000313" key="3">
    <source>
        <dbReference type="Proteomes" id="UP000287969"/>
    </source>
</evidence>
<gene>
    <name evidence="2" type="ORF">EQM13_00410</name>
</gene>
<dbReference type="InterPro" id="IPR046292">
    <property type="entry name" value="DUF6329"/>
</dbReference>
<protein>
    <recommendedName>
        <fullName evidence="1">DUF6329 domain-containing protein</fullName>
    </recommendedName>
</protein>
<feature type="domain" description="DUF6329" evidence="1">
    <location>
        <begin position="57"/>
        <end position="94"/>
    </location>
</feature>
<dbReference type="OrthoDB" id="2166284at2"/>
<accession>A0A410Q829</accession>
<dbReference type="KEGG" id="spoa:EQM13_00410"/>
<organism evidence="2 3">
    <name type="scientific">Acidilutibacter cellobiosedens</name>
    <dbReference type="NCBI Taxonomy" id="2507161"/>
    <lineage>
        <taxon>Bacteria</taxon>
        <taxon>Bacillati</taxon>
        <taxon>Bacillota</taxon>
        <taxon>Tissierellia</taxon>
        <taxon>Tissierellales</taxon>
        <taxon>Acidilutibacteraceae</taxon>
        <taxon>Acidilutibacter</taxon>
    </lineage>
</organism>
<evidence type="ECO:0000259" key="1">
    <source>
        <dbReference type="Pfam" id="PF19854"/>
    </source>
</evidence>
<proteinExistence type="predicted"/>
<sequence length="310" mass="35400">MKAIFERKPSDFDLRSFEVSKTLRLPAEVFEDVLKNPIRDYTFIQENIEQMHCDSSGVYHCLLLTGEGRNDGLLVESEGYGYCRYASYVPNISALTSSALQRLNELMTITADYIVTTGTQNTTEGNWIIGFDELAQQTGFKHDFNNMDTLLDMLHEREEVANVELGDSSIDVCYYLNFCPQYGGHPDESEPEQLLEEPSTISKLKDILHIRWEDIHLLHKDVEVQPATIVELDEHTLTDAGKEAWADVLDAEVIKVYNGYYGLQMDLDKVKPRRLEEFSSMLAGYCPVSDYETWVTQEDDAPPQSPEMKL</sequence>
<dbReference type="Pfam" id="PF19854">
    <property type="entry name" value="DUF6329"/>
    <property type="match status" value="1"/>
</dbReference>
<name>A0A410Q829_9FIRM</name>
<dbReference type="Proteomes" id="UP000287969">
    <property type="component" value="Chromosome"/>
</dbReference>